<dbReference type="OrthoDB" id="9810320at2"/>
<name>A0A433JR10_9MICO</name>
<keyword evidence="5 10" id="KW-0456">Lyase</keyword>
<evidence type="ECO:0000256" key="9">
    <source>
        <dbReference type="ARBA" id="ARBA00064749"/>
    </source>
</evidence>
<dbReference type="GO" id="GO:0005829">
    <property type="term" value="C:cytosol"/>
    <property type="evidence" value="ECO:0007669"/>
    <property type="project" value="TreeGrafter"/>
</dbReference>
<dbReference type="PROSITE" id="PS01236">
    <property type="entry name" value="PDXT_SNO_1"/>
    <property type="match status" value="1"/>
</dbReference>
<evidence type="ECO:0000256" key="12">
    <source>
        <dbReference type="PIRSR" id="PIRSR005639-2"/>
    </source>
</evidence>
<comment type="similarity">
    <text evidence="1 10">Belongs to the glutaminase PdxT/SNO family.</text>
</comment>
<evidence type="ECO:0000313" key="14">
    <source>
        <dbReference type="Proteomes" id="UP000274909"/>
    </source>
</evidence>
<dbReference type="NCBIfam" id="TIGR03800">
    <property type="entry name" value="PLP_synth_Pdx2"/>
    <property type="match status" value="1"/>
</dbReference>
<dbReference type="InterPro" id="IPR021196">
    <property type="entry name" value="PdxT/SNO_CS"/>
</dbReference>
<keyword evidence="4 10" id="KW-0315">Glutamine amidotransferase</keyword>
<feature type="active site" description="Charge relay system" evidence="10 11">
    <location>
        <position position="180"/>
    </location>
</feature>
<dbReference type="GO" id="GO:0042823">
    <property type="term" value="P:pyridoxal phosphate biosynthetic process"/>
    <property type="evidence" value="ECO:0007669"/>
    <property type="project" value="UniProtKB-UniRule"/>
</dbReference>
<gene>
    <name evidence="10 13" type="primary">pdxT</name>
    <name evidence="13" type="ORF">ELQ94_04040</name>
</gene>
<sequence>MAGSSAAPRVGVLALQGDVREHVALLSSLGADVVPVRRPSELASVDGLVLPGGESTVIDKLATTFGMRDPVRAAIADGLPVLGTCAGLILLAERIEDGIPGQRTFGGLDVTVRRNAFGSQLDSFETELDVPAIGPGPVRAAFIRAPVVSEMGPAARSLARLADGTVVAVEQGNLLGLSFHPEMTGESRFHRRFLDTVSTRTAD</sequence>
<feature type="active site" description="Charge relay system" evidence="10 11">
    <location>
        <position position="182"/>
    </location>
</feature>
<evidence type="ECO:0000256" key="2">
    <source>
        <dbReference type="ARBA" id="ARBA00022801"/>
    </source>
</evidence>
<dbReference type="HAMAP" id="MF_01615">
    <property type="entry name" value="PdxT"/>
    <property type="match status" value="1"/>
</dbReference>
<dbReference type="UniPathway" id="UPA00245"/>
<dbReference type="PROSITE" id="PS51274">
    <property type="entry name" value="GATASE_COBBQ"/>
    <property type="match status" value="1"/>
</dbReference>
<dbReference type="GO" id="GO:0008614">
    <property type="term" value="P:pyridoxine metabolic process"/>
    <property type="evidence" value="ECO:0007669"/>
    <property type="project" value="TreeGrafter"/>
</dbReference>
<dbReference type="Proteomes" id="UP000274909">
    <property type="component" value="Unassembled WGS sequence"/>
</dbReference>
<feature type="active site" description="Nucleophile" evidence="10 11">
    <location>
        <position position="85"/>
    </location>
</feature>
<dbReference type="GO" id="GO:0006543">
    <property type="term" value="P:L-glutamine catabolic process"/>
    <property type="evidence" value="ECO:0007669"/>
    <property type="project" value="UniProtKB-UniRule"/>
</dbReference>
<evidence type="ECO:0000256" key="8">
    <source>
        <dbReference type="ARBA" id="ARBA00054599"/>
    </source>
</evidence>
<feature type="binding site" evidence="10 12">
    <location>
        <begin position="53"/>
        <end position="55"/>
    </location>
    <ligand>
        <name>L-glutamine</name>
        <dbReference type="ChEBI" id="CHEBI:58359"/>
    </ligand>
</feature>
<dbReference type="CDD" id="cd01749">
    <property type="entry name" value="GATase1_PB"/>
    <property type="match status" value="1"/>
</dbReference>
<dbReference type="PANTHER" id="PTHR31559:SF0">
    <property type="entry name" value="PYRIDOXAL 5'-PHOSPHATE SYNTHASE SUBUNIT SNO1-RELATED"/>
    <property type="match status" value="1"/>
</dbReference>
<protein>
    <recommendedName>
        <fullName evidence="10">Pyridoxal 5'-phosphate synthase subunit PdxT</fullName>
        <ecNumber evidence="10">4.3.3.6</ecNumber>
    </recommendedName>
    <alternativeName>
        <fullName evidence="10">Pdx2</fullName>
    </alternativeName>
    <alternativeName>
        <fullName evidence="10">Pyridoxal 5'-phosphate synthase glutaminase subunit</fullName>
        <ecNumber evidence="10">3.5.1.2</ecNumber>
    </alternativeName>
</protein>
<comment type="catalytic activity">
    <reaction evidence="7 10">
        <text>L-glutamine + H2O = L-glutamate + NH4(+)</text>
        <dbReference type="Rhea" id="RHEA:15889"/>
        <dbReference type="ChEBI" id="CHEBI:15377"/>
        <dbReference type="ChEBI" id="CHEBI:28938"/>
        <dbReference type="ChEBI" id="CHEBI:29985"/>
        <dbReference type="ChEBI" id="CHEBI:58359"/>
        <dbReference type="EC" id="3.5.1.2"/>
    </reaction>
</comment>
<keyword evidence="2 10" id="KW-0378">Hydrolase</keyword>
<dbReference type="PIRSF" id="PIRSF005639">
    <property type="entry name" value="Glut_amidoT_SNO"/>
    <property type="match status" value="1"/>
</dbReference>
<keyword evidence="3 10" id="KW-0663">Pyridoxal phosphate</keyword>
<dbReference type="EC" id="4.3.3.6" evidence="10"/>
<proteinExistence type="inferred from homology"/>
<dbReference type="GO" id="GO:0036381">
    <property type="term" value="F:pyridoxal 5'-phosphate synthase (glutamine hydrolysing) activity"/>
    <property type="evidence" value="ECO:0007669"/>
    <property type="project" value="UniProtKB-UniRule"/>
</dbReference>
<organism evidence="13 14">
    <name type="scientific">Labedella endophytica</name>
    <dbReference type="NCBI Taxonomy" id="1523160"/>
    <lineage>
        <taxon>Bacteria</taxon>
        <taxon>Bacillati</taxon>
        <taxon>Actinomycetota</taxon>
        <taxon>Actinomycetes</taxon>
        <taxon>Micrococcales</taxon>
        <taxon>Microbacteriaceae</taxon>
        <taxon>Labedella</taxon>
    </lineage>
</organism>
<evidence type="ECO:0000256" key="6">
    <source>
        <dbReference type="ARBA" id="ARBA00047992"/>
    </source>
</evidence>
<dbReference type="AlphaFoldDB" id="A0A433JR10"/>
<dbReference type="Pfam" id="PF01174">
    <property type="entry name" value="SNO"/>
    <property type="match status" value="1"/>
</dbReference>
<feature type="binding site" evidence="10 12">
    <location>
        <begin position="143"/>
        <end position="144"/>
    </location>
    <ligand>
        <name>L-glutamine</name>
        <dbReference type="ChEBI" id="CHEBI:58359"/>
    </ligand>
</feature>
<dbReference type="Gene3D" id="3.40.50.880">
    <property type="match status" value="1"/>
</dbReference>
<dbReference type="PROSITE" id="PS51273">
    <property type="entry name" value="GATASE_TYPE_1"/>
    <property type="match status" value="1"/>
</dbReference>
<comment type="subunit">
    <text evidence="9 10">In the presence of PdxS, forms a dodecamer of heterodimers. Only shows activity in the heterodimer.</text>
</comment>
<feature type="binding site" evidence="10 12">
    <location>
        <position position="114"/>
    </location>
    <ligand>
        <name>L-glutamine</name>
        <dbReference type="ChEBI" id="CHEBI:58359"/>
    </ligand>
</feature>
<evidence type="ECO:0000256" key="10">
    <source>
        <dbReference type="HAMAP-Rule" id="MF_01615"/>
    </source>
</evidence>
<accession>A0A433JR10</accession>
<dbReference type="RefSeq" id="WP_127047499.1">
    <property type="nucleotide sequence ID" value="NZ_RZGZ01000002.1"/>
</dbReference>
<dbReference type="GO" id="GO:0004359">
    <property type="term" value="F:glutaminase activity"/>
    <property type="evidence" value="ECO:0007669"/>
    <property type="project" value="UniProtKB-UniRule"/>
</dbReference>
<reference evidence="13 14" key="1">
    <citation type="submission" date="2018-12" db="EMBL/GenBank/DDBJ databases">
        <authorList>
            <person name="Li F."/>
        </authorList>
    </citation>
    <scope>NUCLEOTIDE SEQUENCE [LARGE SCALE GENOMIC DNA]</scope>
    <source>
        <strain evidence="13 14">EGI 6500705</strain>
    </source>
</reference>
<dbReference type="EC" id="3.5.1.2" evidence="10"/>
<comment type="pathway">
    <text evidence="10">Cofactor biosynthesis; pyridoxal 5'-phosphate biosynthesis.</text>
</comment>
<dbReference type="GO" id="GO:1903600">
    <property type="term" value="C:glutaminase complex"/>
    <property type="evidence" value="ECO:0007669"/>
    <property type="project" value="TreeGrafter"/>
</dbReference>
<keyword evidence="14" id="KW-1185">Reference proteome</keyword>
<dbReference type="PANTHER" id="PTHR31559">
    <property type="entry name" value="PYRIDOXAL 5'-PHOSPHATE SYNTHASE SUBUNIT SNO"/>
    <property type="match status" value="1"/>
</dbReference>
<evidence type="ECO:0000256" key="4">
    <source>
        <dbReference type="ARBA" id="ARBA00022962"/>
    </source>
</evidence>
<comment type="function">
    <text evidence="8 10">Catalyzes the hydrolysis of glutamine to glutamate and ammonia as part of the biosynthesis of pyridoxal 5'-phosphate. The resulting ammonia molecule is channeled to the active site of PdxS.</text>
</comment>
<evidence type="ECO:0000256" key="7">
    <source>
        <dbReference type="ARBA" id="ARBA00049534"/>
    </source>
</evidence>
<comment type="caution">
    <text evidence="13">The sequence shown here is derived from an EMBL/GenBank/DDBJ whole genome shotgun (WGS) entry which is preliminary data.</text>
</comment>
<dbReference type="InterPro" id="IPR029062">
    <property type="entry name" value="Class_I_gatase-like"/>
</dbReference>
<comment type="catalytic activity">
    <reaction evidence="6 10">
        <text>aldehydo-D-ribose 5-phosphate + D-glyceraldehyde 3-phosphate + L-glutamine = pyridoxal 5'-phosphate + L-glutamate + phosphate + 3 H2O + H(+)</text>
        <dbReference type="Rhea" id="RHEA:31507"/>
        <dbReference type="ChEBI" id="CHEBI:15377"/>
        <dbReference type="ChEBI" id="CHEBI:15378"/>
        <dbReference type="ChEBI" id="CHEBI:29985"/>
        <dbReference type="ChEBI" id="CHEBI:43474"/>
        <dbReference type="ChEBI" id="CHEBI:58273"/>
        <dbReference type="ChEBI" id="CHEBI:58359"/>
        <dbReference type="ChEBI" id="CHEBI:59776"/>
        <dbReference type="ChEBI" id="CHEBI:597326"/>
        <dbReference type="EC" id="4.3.3.6"/>
    </reaction>
</comment>
<evidence type="ECO:0000256" key="5">
    <source>
        <dbReference type="ARBA" id="ARBA00023239"/>
    </source>
</evidence>
<evidence type="ECO:0000256" key="11">
    <source>
        <dbReference type="PIRSR" id="PIRSR005639-1"/>
    </source>
</evidence>
<dbReference type="SUPFAM" id="SSF52317">
    <property type="entry name" value="Class I glutamine amidotransferase-like"/>
    <property type="match status" value="1"/>
</dbReference>
<dbReference type="FunFam" id="3.40.50.880:FF:000010">
    <property type="entry name" value="uncharacterized protein LOC100176842 isoform X2"/>
    <property type="match status" value="1"/>
</dbReference>
<evidence type="ECO:0000256" key="1">
    <source>
        <dbReference type="ARBA" id="ARBA00008345"/>
    </source>
</evidence>
<dbReference type="EMBL" id="RZGZ01000002">
    <property type="protein sequence ID" value="RUR00742.1"/>
    <property type="molecule type" value="Genomic_DNA"/>
</dbReference>
<dbReference type="PROSITE" id="PS51130">
    <property type="entry name" value="PDXT_SNO_2"/>
    <property type="match status" value="1"/>
</dbReference>
<evidence type="ECO:0000313" key="13">
    <source>
        <dbReference type="EMBL" id="RUR00742.1"/>
    </source>
</evidence>
<dbReference type="InterPro" id="IPR002161">
    <property type="entry name" value="PdxT/SNO"/>
</dbReference>
<evidence type="ECO:0000256" key="3">
    <source>
        <dbReference type="ARBA" id="ARBA00022898"/>
    </source>
</evidence>